<keyword evidence="1" id="KW-0812">Transmembrane</keyword>
<feature type="transmembrane region" description="Helical" evidence="1">
    <location>
        <begin position="68"/>
        <end position="89"/>
    </location>
</feature>
<evidence type="ECO:0000256" key="1">
    <source>
        <dbReference type="SAM" id="Phobius"/>
    </source>
</evidence>
<organism evidence="2 3">
    <name type="scientific">Rossellomorea aquimaris</name>
    <dbReference type="NCBI Taxonomy" id="189382"/>
    <lineage>
        <taxon>Bacteria</taxon>
        <taxon>Bacillati</taxon>
        <taxon>Bacillota</taxon>
        <taxon>Bacilli</taxon>
        <taxon>Bacillales</taxon>
        <taxon>Bacillaceae</taxon>
        <taxon>Rossellomorea</taxon>
    </lineage>
</organism>
<dbReference type="EMBL" id="QNRJ01000001">
    <property type="protein sequence ID" value="RBP07925.1"/>
    <property type="molecule type" value="Genomic_DNA"/>
</dbReference>
<dbReference type="RefSeq" id="WP_181778021.1">
    <property type="nucleotide sequence ID" value="NZ_QNRJ01000001.1"/>
</dbReference>
<evidence type="ECO:0000313" key="2">
    <source>
        <dbReference type="EMBL" id="RBP07925.1"/>
    </source>
</evidence>
<sequence>MWINLFFIVFFIIGIVYLIRFRLNLKYAAEIAGNCLYPASEEDMNSIVIPSEFKVMQPLTKGTKSYQWVKWGTVGVITLLTALLAVVYWTEMLHQSIFSIIHLFFILISSIKHRGNFYLLAEGLILNGYYVPWGRVKGYEVEKIIKWHELYGLDDKINYGFKLEVKVKNKWFQPQFVVVRNQVQLDRILTLLEKHGVENIRETSHTPVTKNV</sequence>
<comment type="caution">
    <text evidence="2">The sequence shown here is derived from an EMBL/GenBank/DDBJ whole genome shotgun (WGS) entry which is preliminary data.</text>
</comment>
<feature type="transmembrane region" description="Helical" evidence="1">
    <location>
        <begin position="95"/>
        <end position="111"/>
    </location>
</feature>
<reference evidence="2 3" key="1">
    <citation type="submission" date="2018-06" db="EMBL/GenBank/DDBJ databases">
        <title>Freshwater and sediment microbial communities from various areas in North America, analyzing microbe dynamics in response to fracking.</title>
        <authorList>
            <person name="Lamendella R."/>
        </authorList>
    </citation>
    <scope>NUCLEOTIDE SEQUENCE [LARGE SCALE GENOMIC DNA]</scope>
    <source>
        <strain evidence="2 3">97B</strain>
    </source>
</reference>
<dbReference type="Proteomes" id="UP000252118">
    <property type="component" value="Unassembled WGS sequence"/>
</dbReference>
<evidence type="ECO:0000313" key="3">
    <source>
        <dbReference type="Proteomes" id="UP000252118"/>
    </source>
</evidence>
<protein>
    <recommendedName>
        <fullName evidence="4">DUF5673 domain-containing protein</fullName>
    </recommendedName>
</protein>
<proteinExistence type="predicted"/>
<dbReference type="AlphaFoldDB" id="A0A366F2J8"/>
<keyword evidence="1" id="KW-0472">Membrane</keyword>
<name>A0A366F2J8_9BACI</name>
<accession>A0A366F2J8</accession>
<gene>
    <name evidence="2" type="ORF">DET59_101294</name>
</gene>
<evidence type="ECO:0008006" key="4">
    <source>
        <dbReference type="Google" id="ProtNLM"/>
    </source>
</evidence>
<feature type="transmembrane region" description="Helical" evidence="1">
    <location>
        <begin position="6"/>
        <end position="23"/>
    </location>
</feature>
<keyword evidence="1" id="KW-1133">Transmembrane helix</keyword>